<name>A0A0D6JJY8_9HYPH</name>
<protein>
    <submittedName>
        <fullName evidence="1">Uncharacterized protein</fullName>
    </submittedName>
</protein>
<evidence type="ECO:0000313" key="2">
    <source>
        <dbReference type="Proteomes" id="UP000033187"/>
    </source>
</evidence>
<reference evidence="2" key="1">
    <citation type="submission" date="2015-02" db="EMBL/GenBank/DDBJ databases">
        <authorList>
            <person name="Chooi Y.-H."/>
        </authorList>
    </citation>
    <scope>NUCLEOTIDE SEQUENCE [LARGE SCALE GENOMIC DNA]</scope>
    <source>
        <strain evidence="2">strain Y</strain>
    </source>
</reference>
<accession>A0A0D6JJY8</accession>
<evidence type="ECO:0000313" key="1">
    <source>
        <dbReference type="EMBL" id="CPR22304.1"/>
    </source>
</evidence>
<organism evidence="1 2">
    <name type="scientific">Candidatus Filomicrobium marinum</name>
    <dbReference type="NCBI Taxonomy" id="1608628"/>
    <lineage>
        <taxon>Bacteria</taxon>
        <taxon>Pseudomonadati</taxon>
        <taxon>Pseudomonadota</taxon>
        <taxon>Alphaproteobacteria</taxon>
        <taxon>Hyphomicrobiales</taxon>
        <taxon>Hyphomicrobiaceae</taxon>
        <taxon>Filomicrobium</taxon>
    </lineage>
</organism>
<keyword evidence="2" id="KW-1185">Reference proteome</keyword>
<gene>
    <name evidence="1" type="ORF">YBN1229_v1_3737</name>
</gene>
<dbReference type="KEGG" id="fiy:BN1229_v1_3737"/>
<dbReference type="Proteomes" id="UP000033187">
    <property type="component" value="Chromosome 1"/>
</dbReference>
<proteinExistence type="predicted"/>
<dbReference type="KEGG" id="fil:BN1229_v1_3746"/>
<dbReference type="AlphaFoldDB" id="A0A0D6JJY8"/>
<dbReference type="EMBL" id="LN829119">
    <property type="protein sequence ID" value="CPR22304.1"/>
    <property type="molecule type" value="Genomic_DNA"/>
</dbReference>
<sequence length="81" mass="9482">MLRRSRLAEKLLARVLIPACTMMHEFYSTFHFVPLPHFAAGAFVHGFLLHRGLSVRNPYVREWTPFGGYFQHTKKKMSSYP</sequence>